<sequence>MAAPKIFDMLLLTIAIYTIVVTTNVPTTEAIWCLAKSNATEYDLLQGLVYACLIGADCDAIKAGGPCFLPDSLLNHANYAYDSYWKKDNRDPSTCDFNGTAYIENDRDPSTPTCQFPASG</sequence>
<dbReference type="PANTHER" id="PTHR31044">
    <property type="entry name" value="BETA-1,3 GLUCANASE"/>
    <property type="match status" value="1"/>
</dbReference>
<dbReference type="PANTHER" id="PTHR31044:SF52">
    <property type="entry name" value="OS01G0631500 PROTEIN"/>
    <property type="match status" value="1"/>
</dbReference>
<evidence type="ECO:0000259" key="5">
    <source>
        <dbReference type="SMART" id="SM00768"/>
    </source>
</evidence>
<evidence type="ECO:0000256" key="4">
    <source>
        <dbReference type="SAM" id="SignalP"/>
    </source>
</evidence>
<keyword evidence="2" id="KW-0472">Membrane</keyword>
<evidence type="ECO:0000313" key="7">
    <source>
        <dbReference type="Proteomes" id="UP001341840"/>
    </source>
</evidence>
<keyword evidence="2" id="KW-0336">GPI-anchor</keyword>
<dbReference type="Pfam" id="PF07983">
    <property type="entry name" value="X8"/>
    <property type="match status" value="1"/>
</dbReference>
<evidence type="ECO:0000256" key="3">
    <source>
        <dbReference type="ARBA" id="ARBA00022729"/>
    </source>
</evidence>
<evidence type="ECO:0000256" key="2">
    <source>
        <dbReference type="ARBA" id="ARBA00022622"/>
    </source>
</evidence>
<dbReference type="Gene3D" id="1.20.58.1040">
    <property type="match status" value="1"/>
</dbReference>
<dbReference type="Proteomes" id="UP001341840">
    <property type="component" value="Unassembled WGS sequence"/>
</dbReference>
<dbReference type="InterPro" id="IPR012946">
    <property type="entry name" value="X8"/>
</dbReference>
<keyword evidence="2" id="KW-0449">Lipoprotein</keyword>
<accession>A0ABU6WQS5</accession>
<protein>
    <recommendedName>
        <fullName evidence="5">X8 domain-containing protein</fullName>
    </recommendedName>
</protein>
<feature type="signal peptide" evidence="4">
    <location>
        <begin position="1"/>
        <end position="30"/>
    </location>
</feature>
<feature type="chain" id="PRO_5046120691" description="X8 domain-containing protein" evidence="4">
    <location>
        <begin position="31"/>
        <end position="120"/>
    </location>
</feature>
<gene>
    <name evidence="6" type="ORF">PIB30_072679</name>
</gene>
<evidence type="ECO:0000313" key="6">
    <source>
        <dbReference type="EMBL" id="MED6187048.1"/>
    </source>
</evidence>
<keyword evidence="2" id="KW-0325">Glycoprotein</keyword>
<comment type="caution">
    <text evidence="6">The sequence shown here is derived from an EMBL/GenBank/DDBJ whole genome shotgun (WGS) entry which is preliminary data.</text>
</comment>
<feature type="domain" description="X8" evidence="5">
    <location>
        <begin position="31"/>
        <end position="116"/>
    </location>
</feature>
<dbReference type="InterPro" id="IPR044788">
    <property type="entry name" value="X8_dom_prot"/>
</dbReference>
<organism evidence="6 7">
    <name type="scientific">Stylosanthes scabra</name>
    <dbReference type="NCBI Taxonomy" id="79078"/>
    <lineage>
        <taxon>Eukaryota</taxon>
        <taxon>Viridiplantae</taxon>
        <taxon>Streptophyta</taxon>
        <taxon>Embryophyta</taxon>
        <taxon>Tracheophyta</taxon>
        <taxon>Spermatophyta</taxon>
        <taxon>Magnoliopsida</taxon>
        <taxon>eudicotyledons</taxon>
        <taxon>Gunneridae</taxon>
        <taxon>Pentapetalae</taxon>
        <taxon>rosids</taxon>
        <taxon>fabids</taxon>
        <taxon>Fabales</taxon>
        <taxon>Fabaceae</taxon>
        <taxon>Papilionoideae</taxon>
        <taxon>50 kb inversion clade</taxon>
        <taxon>dalbergioids sensu lato</taxon>
        <taxon>Dalbergieae</taxon>
        <taxon>Pterocarpus clade</taxon>
        <taxon>Stylosanthes</taxon>
    </lineage>
</organism>
<proteinExistence type="predicted"/>
<dbReference type="SMART" id="SM00768">
    <property type="entry name" value="X8"/>
    <property type="match status" value="1"/>
</dbReference>
<dbReference type="EMBL" id="JASCZI010182108">
    <property type="protein sequence ID" value="MED6187048.1"/>
    <property type="molecule type" value="Genomic_DNA"/>
</dbReference>
<reference evidence="6 7" key="1">
    <citation type="journal article" date="2023" name="Plants (Basel)">
        <title>Bridging the Gap: Combining Genomics and Transcriptomics Approaches to Understand Stylosanthes scabra, an Orphan Legume from the Brazilian Caatinga.</title>
        <authorList>
            <person name="Ferreira-Neto J.R.C."/>
            <person name="da Silva M.D."/>
            <person name="Binneck E."/>
            <person name="de Melo N.F."/>
            <person name="da Silva R.H."/>
            <person name="de Melo A.L.T.M."/>
            <person name="Pandolfi V."/>
            <person name="Bustamante F.O."/>
            <person name="Brasileiro-Vidal A.C."/>
            <person name="Benko-Iseppon A.M."/>
        </authorList>
    </citation>
    <scope>NUCLEOTIDE SEQUENCE [LARGE SCALE GENOMIC DNA]</scope>
    <source>
        <tissue evidence="6">Leaves</tissue>
    </source>
</reference>
<comment type="subcellular location">
    <subcellularLocation>
        <location evidence="1">Cell membrane</location>
        <topology evidence="1">Lipid-anchor</topology>
        <topology evidence="1">GPI-anchor</topology>
    </subcellularLocation>
</comment>
<name>A0ABU6WQS5_9FABA</name>
<evidence type="ECO:0000256" key="1">
    <source>
        <dbReference type="ARBA" id="ARBA00004609"/>
    </source>
</evidence>
<keyword evidence="3 4" id="KW-0732">Signal</keyword>
<keyword evidence="7" id="KW-1185">Reference proteome</keyword>